<evidence type="ECO:0008006" key="6">
    <source>
        <dbReference type="Google" id="ProtNLM"/>
    </source>
</evidence>
<feature type="compositionally biased region" description="Low complexity" evidence="1">
    <location>
        <begin position="110"/>
        <end position="136"/>
    </location>
</feature>
<feature type="compositionally biased region" description="Basic residues" evidence="1">
    <location>
        <begin position="152"/>
        <end position="161"/>
    </location>
</feature>
<dbReference type="GeneID" id="25336851"/>
<feature type="compositionally biased region" description="Basic residues" evidence="1">
    <location>
        <begin position="189"/>
        <end position="211"/>
    </location>
</feature>
<feature type="compositionally biased region" description="Basic and acidic residues" evidence="1">
    <location>
        <begin position="247"/>
        <end position="261"/>
    </location>
</feature>
<feature type="compositionally biased region" description="Basic and acidic residues" evidence="1">
    <location>
        <begin position="223"/>
        <end position="236"/>
    </location>
</feature>
<feature type="chain" id="PRO_5004674531" description="Transmembrane protein" evidence="3">
    <location>
        <begin position="20"/>
        <end position="410"/>
    </location>
</feature>
<feature type="compositionally biased region" description="Low complexity" evidence="1">
    <location>
        <begin position="212"/>
        <end position="222"/>
    </location>
</feature>
<keyword evidence="3" id="KW-0732">Signal</keyword>
<dbReference type="AlphaFoldDB" id="U6M5X3"/>
<evidence type="ECO:0000313" key="5">
    <source>
        <dbReference type="Proteomes" id="UP000030763"/>
    </source>
</evidence>
<feature type="signal peptide" evidence="3">
    <location>
        <begin position="1"/>
        <end position="19"/>
    </location>
</feature>
<feature type="compositionally biased region" description="Low complexity" evidence="1">
    <location>
        <begin position="88"/>
        <end position="98"/>
    </location>
</feature>
<evidence type="ECO:0000256" key="2">
    <source>
        <dbReference type="SAM" id="Phobius"/>
    </source>
</evidence>
<proteinExistence type="predicted"/>
<reference evidence="4" key="1">
    <citation type="submission" date="2013-10" db="EMBL/GenBank/DDBJ databases">
        <title>Genomic analysis of the causative agents of coccidiosis in chickens.</title>
        <authorList>
            <person name="Reid A.J."/>
            <person name="Blake D."/>
            <person name="Billington K."/>
            <person name="Browne H."/>
            <person name="Dunn M."/>
            <person name="Hung S."/>
            <person name="Kawahara F."/>
            <person name="Miranda-Saavedra D."/>
            <person name="Mourier T."/>
            <person name="Nagra H."/>
            <person name="Otto T.D."/>
            <person name="Rawlings N."/>
            <person name="Sanchez A."/>
            <person name="Sanders M."/>
            <person name="Subramaniam C."/>
            <person name="Tay Y."/>
            <person name="Dear P."/>
            <person name="Doerig C."/>
            <person name="Gruber A."/>
            <person name="Parkinson J."/>
            <person name="Shirley M."/>
            <person name="Wan K.L."/>
            <person name="Berriman M."/>
            <person name="Tomley F."/>
            <person name="Pain A."/>
        </authorList>
    </citation>
    <scope>NUCLEOTIDE SEQUENCE [LARGE SCALE GENOMIC DNA]</scope>
    <source>
        <strain evidence="4">Weybridge</strain>
    </source>
</reference>
<keyword evidence="2" id="KW-0472">Membrane</keyword>
<dbReference type="OrthoDB" id="349087at2759"/>
<protein>
    <recommendedName>
        <fullName evidence="6">Transmembrane protein</fullName>
    </recommendedName>
</protein>
<dbReference type="VEuPathDB" id="ToxoDB:EMWEY_00028650"/>
<feature type="region of interest" description="Disordered" evidence="1">
    <location>
        <begin position="86"/>
        <end position="263"/>
    </location>
</feature>
<evidence type="ECO:0000256" key="3">
    <source>
        <dbReference type="SAM" id="SignalP"/>
    </source>
</evidence>
<name>U6M5X3_EIMMA</name>
<dbReference type="EMBL" id="HG719202">
    <property type="protein sequence ID" value="CDJ57040.1"/>
    <property type="molecule type" value="Genomic_DNA"/>
</dbReference>
<dbReference type="Proteomes" id="UP000030763">
    <property type="component" value="Unassembled WGS sequence"/>
</dbReference>
<keyword evidence="5" id="KW-1185">Reference proteome</keyword>
<evidence type="ECO:0000256" key="1">
    <source>
        <dbReference type="SAM" id="MobiDB-lite"/>
    </source>
</evidence>
<gene>
    <name evidence="4" type="ORF">EMWEY_00028650</name>
</gene>
<feature type="transmembrane region" description="Helical" evidence="2">
    <location>
        <begin position="290"/>
        <end position="310"/>
    </location>
</feature>
<dbReference type="OMA" id="FRMLSIC"/>
<accession>U6M5X3</accession>
<evidence type="ECO:0000313" key="4">
    <source>
        <dbReference type="EMBL" id="CDJ57040.1"/>
    </source>
</evidence>
<feature type="transmembrane region" description="Helical" evidence="2">
    <location>
        <begin position="331"/>
        <end position="348"/>
    </location>
</feature>
<sequence length="410" mass="43183">MRWGGELLLLLPLLGLAVPLPVLFCSGSSSPAESVLLEAEDEALLLQPLGFAVPRPPAAGSLADPAAPGTAAAGVAIPGADEEGSVSAAAPAATPAAGADERGSAPAATPAAGLSPAPDASPPASGGSVSSSSAGTRRTRKTNRKGLASSRRVGRRSRRAKTDRGGSSAAAAEKALARRKTATTTGVSVRRHKKSSQRSRRERSSGRRSSRRPSAAAAAGPATDKKAAAAEADSKGTKVPSAAAEGAENKVDSRRSQELLLKKPPKWSSRDMLQRLQQLKPQRGRTVNKIFRALSGILGVVALLVLCAILSTVNSNGPGRDMPYIASSLRFVWVFRMLSICLGTSLLMQEFPPKNLTLEEVNEVLDDIERQLNEFVARDPRERYRSAVSIFGPRGSYDRINVYEEEVRIK</sequence>
<keyword evidence="2" id="KW-1133">Transmembrane helix</keyword>
<organism evidence="4 5">
    <name type="scientific">Eimeria maxima</name>
    <name type="common">Coccidian parasite</name>
    <dbReference type="NCBI Taxonomy" id="5804"/>
    <lineage>
        <taxon>Eukaryota</taxon>
        <taxon>Sar</taxon>
        <taxon>Alveolata</taxon>
        <taxon>Apicomplexa</taxon>
        <taxon>Conoidasida</taxon>
        <taxon>Coccidia</taxon>
        <taxon>Eucoccidiorida</taxon>
        <taxon>Eimeriorina</taxon>
        <taxon>Eimeriidae</taxon>
        <taxon>Eimeria</taxon>
    </lineage>
</organism>
<dbReference type="RefSeq" id="XP_013333690.1">
    <property type="nucleotide sequence ID" value="XM_013478236.1"/>
</dbReference>
<keyword evidence="2" id="KW-0812">Transmembrane</keyword>
<reference evidence="4" key="2">
    <citation type="submission" date="2013-10" db="EMBL/GenBank/DDBJ databases">
        <authorList>
            <person name="Aslett M."/>
        </authorList>
    </citation>
    <scope>NUCLEOTIDE SEQUENCE [LARGE SCALE GENOMIC DNA]</scope>
    <source>
        <strain evidence="4">Weybridge</strain>
    </source>
</reference>